<dbReference type="InterPro" id="IPR029070">
    <property type="entry name" value="Chitinase_insertion_sf"/>
</dbReference>
<sequence>MRKISKFLSIVALGLLVGGCSQGQKAKRTKAKTETKTSQNASGDLAKLSQSRDLFAWTVYWDVDKPWQTIQKESQNIDAVGTFAAFYDENKNYELFLADGSKKLDKEMRTTAKTSKIKRYMTVVNDTRTADKSTDLLETLLASKSKADKHAKEVVALAEKYNFTGVEIDYEQIRDNLSLWKKFLVFEKALYARTKKAGLDLRIVLEPPTPVSKINFPKGPEYVVMCYNLYGYGTNPGPKADYKFLKKTVKDFSSLGKISYALSNGGFDFNGDEVTSVTGSEALKIKKKYKAKAVRDKKSGALYLKYGSHTVWYADQTTLQLWAKTLDKASGKKVGISIWRME</sequence>
<dbReference type="HOGENOM" id="CLU_069988_0_0_9"/>
<accession>Q1GAC9</accession>
<dbReference type="PANTHER" id="PTHR46066">
    <property type="entry name" value="CHITINASE DOMAIN-CONTAINING PROTEIN 1 FAMILY MEMBER"/>
    <property type="match status" value="1"/>
</dbReference>
<dbReference type="AlphaFoldDB" id="Q1GAC9"/>
<dbReference type="PANTHER" id="PTHR46066:SF2">
    <property type="entry name" value="CHITINASE DOMAIN-CONTAINING PROTEIN 1"/>
    <property type="match status" value="1"/>
</dbReference>
<evidence type="ECO:0000313" key="3">
    <source>
        <dbReference type="Proteomes" id="UP000001259"/>
    </source>
</evidence>
<dbReference type="Proteomes" id="UP000001259">
    <property type="component" value="Chromosome"/>
</dbReference>
<dbReference type="Gene3D" id="3.20.20.80">
    <property type="entry name" value="Glycosidases"/>
    <property type="match status" value="1"/>
</dbReference>
<dbReference type="STRING" id="390333.Ldb0968"/>
<dbReference type="Gene3D" id="3.10.50.10">
    <property type="match status" value="1"/>
</dbReference>
<gene>
    <name evidence="2" type="ordered locus">Ldb0968</name>
</gene>
<proteinExistence type="predicted"/>
<name>Q1GAC9_LACDA</name>
<dbReference type="PROSITE" id="PS51257">
    <property type="entry name" value="PROKAR_LIPOPROTEIN"/>
    <property type="match status" value="1"/>
</dbReference>
<dbReference type="BioCyc" id="LDEL390333:LDB_RS04240-MONOMER"/>
<dbReference type="KEGG" id="ldb:Ldb0968"/>
<keyword evidence="1" id="KW-0732">Signal</keyword>
<evidence type="ECO:0000256" key="1">
    <source>
        <dbReference type="SAM" id="SignalP"/>
    </source>
</evidence>
<dbReference type="eggNOG" id="COG3858">
    <property type="taxonomic scope" value="Bacteria"/>
</dbReference>
<dbReference type="SUPFAM" id="SSF51445">
    <property type="entry name" value="(Trans)glycosidases"/>
    <property type="match status" value="1"/>
</dbReference>
<dbReference type="InterPro" id="IPR017853">
    <property type="entry name" value="GH"/>
</dbReference>
<dbReference type="CAZy" id="GH18">
    <property type="family name" value="Glycoside Hydrolase Family 18"/>
</dbReference>
<organism evidence="2 3">
    <name type="scientific">Lactobacillus delbrueckii subsp. bulgaricus (strain ATCC 11842 / DSM 20081 / BCRC 10696 / JCM 1002 / NBRC 13953 / NCIMB 11778 / NCTC 12712 / WDCM 00102 / Lb 14)</name>
    <dbReference type="NCBI Taxonomy" id="390333"/>
    <lineage>
        <taxon>Bacteria</taxon>
        <taxon>Bacillati</taxon>
        <taxon>Bacillota</taxon>
        <taxon>Bacilli</taxon>
        <taxon>Lactobacillales</taxon>
        <taxon>Lactobacillaceae</taxon>
        <taxon>Lactobacillus</taxon>
    </lineage>
</organism>
<dbReference type="PATRIC" id="fig|390333.13.peg.616"/>
<feature type="chain" id="PRO_5038717849" evidence="1">
    <location>
        <begin position="27"/>
        <end position="342"/>
    </location>
</feature>
<reference evidence="2 3" key="1">
    <citation type="journal article" date="2006" name="Proc. Natl. Acad. Sci. U.S.A.">
        <title>The complete genome sequence of Lactobacillus bulgaricus reveals extensive and ongoing reductive evolution.</title>
        <authorList>
            <person name="van de Guchte M."/>
            <person name="Penaud S."/>
            <person name="Grimaldi C."/>
            <person name="Barbe V."/>
            <person name="Bryson K."/>
            <person name="Nicolas P."/>
            <person name="Robert C."/>
            <person name="Oztas S."/>
            <person name="Mangenot S."/>
            <person name="Couloux A."/>
            <person name="Loux V."/>
            <person name="Dervyn R."/>
            <person name="Bossy R."/>
            <person name="Bolotin A."/>
            <person name="Batto J.-M."/>
            <person name="Walunas T."/>
            <person name="Gibrat J.-F."/>
            <person name="Bessieres P."/>
            <person name="Weissenbach J."/>
            <person name="Ehrlich S.D."/>
            <person name="Maguin E."/>
        </authorList>
    </citation>
    <scope>NUCLEOTIDE SEQUENCE [LARGE SCALE GENOMIC DNA]</scope>
    <source>
        <strain evidence="3">ATCC 11842 / DSM 20081 / BCRC 10696 / JCM 1002 / NBRC 13953 / NCIMB 11778 / NCTC 12712 / WDCM 00102 / Lb 14</strain>
    </source>
</reference>
<dbReference type="RefSeq" id="WP_011543857.1">
    <property type="nucleotide sequence ID" value="NC_008054.1"/>
</dbReference>
<dbReference type="EMBL" id="CR954253">
    <property type="protein sequence ID" value="CAI97770.1"/>
    <property type="molecule type" value="Genomic_DNA"/>
</dbReference>
<feature type="signal peptide" evidence="1">
    <location>
        <begin position="1"/>
        <end position="26"/>
    </location>
</feature>
<protein>
    <submittedName>
        <fullName evidence="2">Uncharacterized protein</fullName>
    </submittedName>
</protein>
<keyword evidence="3" id="KW-1185">Reference proteome</keyword>
<evidence type="ECO:0000313" key="2">
    <source>
        <dbReference type="EMBL" id="CAI97770.1"/>
    </source>
</evidence>